<accession>A0A0S2MD64</accession>
<evidence type="ECO:0000313" key="6">
    <source>
        <dbReference type="EMBL" id="TCD94973.1"/>
    </source>
</evidence>
<dbReference type="EMBL" id="SHST01000039">
    <property type="protein sequence ID" value="TCF37068.1"/>
    <property type="molecule type" value="Genomic_DNA"/>
</dbReference>
<gene>
    <name evidence="15" type="ORF">FCO76_05535</name>
    <name evidence="2" type="ORF">MCC10002_1189</name>
    <name evidence="3" type="ORF">MCC10004_0975</name>
    <name evidence="4" type="ORF">MCC10008_2211</name>
    <name evidence="5" type="ORF">MCC10009_0994</name>
    <name evidence="6" type="ORF">MCC10015_2238</name>
    <name evidence="7" type="ORF">MCC10044_1018</name>
    <name evidence="8" type="ORF">MCC10076_1176</name>
    <name evidence="9" type="ORF">MCC10083_1045</name>
    <name evidence="10" type="ORF">MCC10100_2042</name>
    <name evidence="11" type="ORF">MCC10102_1021</name>
    <name evidence="12" type="ORF">MCC10116_0689</name>
    <name evidence="13" type="ORF">MCC10119_0759</name>
    <name evidence="14" type="ORF">MCC10120_1135</name>
</gene>
<dbReference type="EMBL" id="SZNG01000006">
    <property type="protein sequence ID" value="TPH36230.1"/>
    <property type="molecule type" value="Genomic_DNA"/>
</dbReference>
<dbReference type="Proteomes" id="UP000293701">
    <property type="component" value="Unassembled WGS sequence"/>
</dbReference>
<reference evidence="15" key="4">
    <citation type="submission" date="2019-04" db="EMBL/GenBank/DDBJ databases">
        <authorList>
            <person name="Kok C.R."/>
            <person name="Hutkins R."/>
        </authorList>
    </citation>
    <scope>NUCLEOTIDE SEQUENCE</scope>
    <source>
        <strain evidence="15">CR15</strain>
    </source>
</reference>
<dbReference type="AlphaFoldDB" id="A0A0S2MD64"/>
<reference evidence="6" key="3">
    <citation type="submission" date="2019-02" db="EMBL/GenBank/DDBJ databases">
        <authorList>
            <person name="Odamaki T."/>
        </authorList>
    </citation>
    <scope>NUCLEOTIDE SEQUENCE</scope>
    <source>
        <strain evidence="2">MCC10002</strain>
        <strain evidence="3">MCC10004</strain>
        <strain evidence="4">MCC10008</strain>
        <strain evidence="5">MCC10009</strain>
        <strain evidence="6">MCC10015</strain>
        <strain evidence="7">MCC10044</strain>
        <strain evidence="8">MCC10076</strain>
        <strain evidence="9">MCC10083</strain>
        <strain evidence="10">MCC10100</strain>
        <strain evidence="11">MCC10102</strain>
        <strain evidence="12">MCC10116</strain>
        <strain evidence="13">MCC10119</strain>
        <strain evidence="14">MCC10120</strain>
    </source>
</reference>
<dbReference type="Proteomes" id="UP000293319">
    <property type="component" value="Unassembled WGS sequence"/>
</dbReference>
<evidence type="ECO:0000313" key="25">
    <source>
        <dbReference type="Proteomes" id="UP000293441"/>
    </source>
</evidence>
<evidence type="ECO:0000313" key="26">
    <source>
        <dbReference type="Proteomes" id="UP000293475"/>
    </source>
</evidence>
<evidence type="ECO:0000313" key="3">
    <source>
        <dbReference type="EMBL" id="TCD78062.1"/>
    </source>
</evidence>
<evidence type="ECO:0000313" key="14">
    <source>
        <dbReference type="EMBL" id="TCF95095.1"/>
    </source>
</evidence>
<evidence type="ECO:0000256" key="1">
    <source>
        <dbReference type="SAM" id="Phobius"/>
    </source>
</evidence>
<dbReference type="EMBL" id="SHTF01000007">
    <property type="protein sequence ID" value="TCF65111.1"/>
    <property type="molecule type" value="Genomic_DNA"/>
</dbReference>
<evidence type="ECO:0000313" key="24">
    <source>
        <dbReference type="Proteomes" id="UP000293319"/>
    </source>
</evidence>
<evidence type="ECO:0000313" key="4">
    <source>
        <dbReference type="EMBL" id="TCD81338.1"/>
    </source>
</evidence>
<dbReference type="EMBL" id="SHTU01000019">
    <property type="protein sequence ID" value="TCF95095.1"/>
    <property type="molecule type" value="Genomic_DNA"/>
</dbReference>
<name>A0A0S2MD64_BIFLL</name>
<evidence type="ECO:0000313" key="8">
    <source>
        <dbReference type="EMBL" id="TCE98177.1"/>
    </source>
</evidence>
<dbReference type="EMBL" id="SHQV01000013">
    <property type="protein sequence ID" value="TCE44370.1"/>
    <property type="molecule type" value="Genomic_DNA"/>
</dbReference>
<dbReference type="EMBL" id="SHSV01000018">
    <property type="protein sequence ID" value="TCF45896.1"/>
    <property type="molecule type" value="Genomic_DNA"/>
</dbReference>
<dbReference type="Proteomes" id="UP000292787">
    <property type="component" value="Unassembled WGS sequence"/>
</dbReference>
<evidence type="ECO:0000313" key="28">
    <source>
        <dbReference type="Proteomes" id="UP000294241"/>
    </source>
</evidence>
<keyword evidence="1" id="KW-1133">Transmembrane helix</keyword>
<evidence type="ECO:0000313" key="19">
    <source>
        <dbReference type="Proteomes" id="UP000292241"/>
    </source>
</evidence>
<dbReference type="RefSeq" id="WP_007053507.1">
    <property type="nucleotide sequence ID" value="NZ_BNGX01000001.1"/>
</dbReference>
<dbReference type="Proteomes" id="UP000291226">
    <property type="component" value="Unassembled WGS sequence"/>
</dbReference>
<evidence type="ECO:0000313" key="13">
    <source>
        <dbReference type="EMBL" id="TCF71425.1"/>
    </source>
</evidence>
<dbReference type="EMBL" id="SHTI01000013">
    <property type="protein sequence ID" value="TCF71425.1"/>
    <property type="molecule type" value="Genomic_DNA"/>
</dbReference>
<evidence type="ECO:0000313" key="7">
    <source>
        <dbReference type="EMBL" id="TCE44370.1"/>
    </source>
</evidence>
<evidence type="ECO:0000313" key="15">
    <source>
        <dbReference type="EMBL" id="TPH36230.1"/>
    </source>
</evidence>
<evidence type="ECO:0000313" key="9">
    <source>
        <dbReference type="EMBL" id="TCF10095.1"/>
    </source>
</evidence>
<dbReference type="Proteomes" id="UP000293475">
    <property type="component" value="Unassembled WGS sequence"/>
</dbReference>
<evidence type="ECO:0000313" key="10">
    <source>
        <dbReference type="EMBL" id="TCF37068.1"/>
    </source>
</evidence>
<dbReference type="Proteomes" id="UP000291713">
    <property type="component" value="Unassembled WGS sequence"/>
</dbReference>
<dbReference type="Proteomes" id="UP000291881">
    <property type="component" value="Unassembled WGS sequence"/>
</dbReference>
<dbReference type="EMBL" id="SHPM01000026">
    <property type="protein sequence ID" value="TCD73958.1"/>
    <property type="molecule type" value="Genomic_DNA"/>
</dbReference>
<protein>
    <submittedName>
        <fullName evidence="6">Uncharacterized protein</fullName>
    </submittedName>
</protein>
<dbReference type="Proteomes" id="UP000294241">
    <property type="component" value="Unassembled WGS sequence"/>
</dbReference>
<evidence type="ECO:0000313" key="5">
    <source>
        <dbReference type="EMBL" id="TCD85867.1"/>
    </source>
</evidence>
<dbReference type="Proteomes" id="UP000292751">
    <property type="component" value="Unassembled WGS sequence"/>
</dbReference>
<evidence type="ECO:0000313" key="16">
    <source>
        <dbReference type="Proteomes" id="UP000291226"/>
    </source>
</evidence>
<reference evidence="16 17" key="1">
    <citation type="journal article" date="2018" name="Sci. Rep.">
        <title>Genomic diversity and distribution of Bifidobacterium longum subsp. longum across the human lifespan.</title>
        <authorList>
            <person name="Odamaki T."/>
            <person name="Bottacini F."/>
            <person name="Kato K."/>
            <person name="Mitsuyama E."/>
            <person name="Yoshida K."/>
            <person name="Horigome A."/>
            <person name="Xiao J.Z."/>
            <person name="van Sinderen D."/>
        </authorList>
    </citation>
    <scope>NUCLEOTIDE SEQUENCE [LARGE SCALE GENOMIC DNA]</scope>
    <source>
        <strain evidence="2 27">MCC10002</strain>
        <strain evidence="3 26">MCC10004</strain>
        <strain evidence="4 19">MCC10008</strain>
        <strain evidence="5 18">MCC10009</strain>
        <strain evidence="6 25">MCC10015</strain>
        <strain evidence="7 24">MCC10044</strain>
        <strain evidence="8 22">MCC10076</strain>
        <strain evidence="9 16">MCC10083</strain>
        <strain evidence="10 28">MCC10100</strain>
        <strain evidence="11 20">MCC10102</strain>
        <strain evidence="12 23">MCC10116</strain>
        <strain evidence="13 21">MCC10119</strain>
        <strain evidence="14 17">MCC10120</strain>
    </source>
</reference>
<evidence type="ECO:0000313" key="17">
    <source>
        <dbReference type="Proteomes" id="UP000291713"/>
    </source>
</evidence>
<dbReference type="Proteomes" id="UP000315512">
    <property type="component" value="Unassembled WGS sequence"/>
</dbReference>
<dbReference type="Proteomes" id="UP000292729">
    <property type="component" value="Unassembled WGS sequence"/>
</dbReference>
<sequence>MLSVLVLLLVVAAASFAYRAFWMLRARPSSRYVGSRFRDEVVAMSRRQRRRAFWGNVLLCVLCVAAMVLVGVLVGGMGGSV</sequence>
<evidence type="ECO:0000313" key="2">
    <source>
        <dbReference type="EMBL" id="TCD73958.1"/>
    </source>
</evidence>
<evidence type="ECO:0000313" key="21">
    <source>
        <dbReference type="Proteomes" id="UP000292729"/>
    </source>
</evidence>
<keyword evidence="1" id="KW-0812">Transmembrane</keyword>
<evidence type="ECO:0000313" key="18">
    <source>
        <dbReference type="Proteomes" id="UP000291881"/>
    </source>
</evidence>
<evidence type="ECO:0000313" key="22">
    <source>
        <dbReference type="Proteomes" id="UP000292751"/>
    </source>
</evidence>
<evidence type="ECO:0000313" key="12">
    <source>
        <dbReference type="EMBL" id="TCF65111.1"/>
    </source>
</evidence>
<organism evidence="6 25">
    <name type="scientific">Bifidobacterium longum subsp. longum</name>
    <dbReference type="NCBI Taxonomy" id="1679"/>
    <lineage>
        <taxon>Bacteria</taxon>
        <taxon>Bacillati</taxon>
        <taxon>Actinomycetota</taxon>
        <taxon>Actinomycetes</taxon>
        <taxon>Bifidobacteriales</taxon>
        <taxon>Bifidobacteriaceae</taxon>
        <taxon>Bifidobacterium</taxon>
    </lineage>
</organism>
<keyword evidence="1" id="KW-0472">Membrane</keyword>
<proteinExistence type="predicted"/>
<dbReference type="Proteomes" id="UP000293441">
    <property type="component" value="Unassembled WGS sequence"/>
</dbReference>
<evidence type="ECO:0000313" key="27">
    <source>
        <dbReference type="Proteomes" id="UP000293701"/>
    </source>
</evidence>
<feature type="transmembrane region" description="Helical" evidence="1">
    <location>
        <begin position="53"/>
        <end position="75"/>
    </location>
</feature>
<dbReference type="EMBL" id="SHPR01000070">
    <property type="protein sequence ID" value="TCD81338.1"/>
    <property type="molecule type" value="Genomic_DNA"/>
</dbReference>
<dbReference type="EMBL" id="SHRX01000017">
    <property type="protein sequence ID" value="TCE98177.1"/>
    <property type="molecule type" value="Genomic_DNA"/>
</dbReference>
<evidence type="ECO:0000313" key="23">
    <source>
        <dbReference type="Proteomes" id="UP000292787"/>
    </source>
</evidence>
<reference evidence="15" key="2">
    <citation type="journal article" date="2019" name="Appl. Environ. Microbiol.">
        <title>An in vitro enrichment strategy for formulating synergistic synbiotics.</title>
        <authorList>
            <person name="Kok C.R."/>
            <person name="Quintero D.F.G."/>
            <person name="Niyirora C."/>
            <person name="Rose D."/>
            <person name="Li A."/>
            <person name="Hutkins R."/>
        </authorList>
    </citation>
    <scope>NUCLEOTIDE SEQUENCE</scope>
    <source>
        <strain evidence="15">CR15</strain>
    </source>
</reference>
<dbReference type="EMBL" id="SHPS01000020">
    <property type="protein sequence ID" value="TCD85867.1"/>
    <property type="molecule type" value="Genomic_DNA"/>
</dbReference>
<dbReference type="Proteomes" id="UP000292241">
    <property type="component" value="Unassembled WGS sequence"/>
</dbReference>
<dbReference type="Proteomes" id="UP000292692">
    <property type="component" value="Unassembled WGS sequence"/>
</dbReference>
<dbReference type="EMBL" id="SHSD01000025">
    <property type="protein sequence ID" value="TCF10095.1"/>
    <property type="molecule type" value="Genomic_DNA"/>
</dbReference>
<evidence type="ECO:0000313" key="20">
    <source>
        <dbReference type="Proteomes" id="UP000292692"/>
    </source>
</evidence>
<dbReference type="EMBL" id="SHPO01000019">
    <property type="protein sequence ID" value="TCD78062.1"/>
    <property type="molecule type" value="Genomic_DNA"/>
</dbReference>
<dbReference type="EMBL" id="SHPX01000069">
    <property type="protein sequence ID" value="TCD94973.1"/>
    <property type="molecule type" value="Genomic_DNA"/>
</dbReference>
<comment type="caution">
    <text evidence="6">The sequence shown here is derived from an EMBL/GenBank/DDBJ whole genome shotgun (WGS) entry which is preliminary data.</text>
</comment>
<evidence type="ECO:0000313" key="11">
    <source>
        <dbReference type="EMBL" id="TCF45896.1"/>
    </source>
</evidence>